<dbReference type="Gene3D" id="3.40.190.10">
    <property type="entry name" value="Periplasmic binding protein-like II"/>
    <property type="match status" value="2"/>
</dbReference>
<dbReference type="PANTHER" id="PTHR30126:SF64">
    <property type="entry name" value="HTH-TYPE TRANSCRIPTIONAL REGULATOR CITR"/>
    <property type="match status" value="1"/>
</dbReference>
<dbReference type="Gene3D" id="1.10.10.10">
    <property type="entry name" value="Winged helix-like DNA-binding domain superfamily/Winged helix DNA-binding domain"/>
    <property type="match status" value="1"/>
</dbReference>
<dbReference type="CDD" id="cd05466">
    <property type="entry name" value="PBP2_LTTR_substrate"/>
    <property type="match status" value="1"/>
</dbReference>
<dbReference type="InterPro" id="IPR036390">
    <property type="entry name" value="WH_DNA-bd_sf"/>
</dbReference>
<dbReference type="AlphaFoldDB" id="A0A3M8DTG7"/>
<protein>
    <submittedName>
        <fullName evidence="6">LysR family transcriptional regulator</fullName>
    </submittedName>
</protein>
<gene>
    <name evidence="6" type="ORF">EDM56_05325</name>
</gene>
<keyword evidence="2" id="KW-0805">Transcription regulation</keyword>
<evidence type="ECO:0000256" key="2">
    <source>
        <dbReference type="ARBA" id="ARBA00023015"/>
    </source>
</evidence>
<organism evidence="6 7">
    <name type="scientific">Brevibacillus fluminis</name>
    <dbReference type="NCBI Taxonomy" id="511487"/>
    <lineage>
        <taxon>Bacteria</taxon>
        <taxon>Bacillati</taxon>
        <taxon>Bacillota</taxon>
        <taxon>Bacilli</taxon>
        <taxon>Bacillales</taxon>
        <taxon>Paenibacillaceae</taxon>
        <taxon>Brevibacillus</taxon>
    </lineage>
</organism>
<proteinExistence type="inferred from homology"/>
<evidence type="ECO:0000256" key="1">
    <source>
        <dbReference type="ARBA" id="ARBA00009437"/>
    </source>
</evidence>
<dbReference type="GO" id="GO:0000976">
    <property type="term" value="F:transcription cis-regulatory region binding"/>
    <property type="evidence" value="ECO:0007669"/>
    <property type="project" value="TreeGrafter"/>
</dbReference>
<keyword evidence="7" id="KW-1185">Reference proteome</keyword>
<dbReference type="PRINTS" id="PR00039">
    <property type="entry name" value="HTHLYSR"/>
</dbReference>
<evidence type="ECO:0000256" key="4">
    <source>
        <dbReference type="ARBA" id="ARBA00023163"/>
    </source>
</evidence>
<dbReference type="InterPro" id="IPR000847">
    <property type="entry name" value="LysR_HTH_N"/>
</dbReference>
<dbReference type="PROSITE" id="PS50931">
    <property type="entry name" value="HTH_LYSR"/>
    <property type="match status" value="1"/>
</dbReference>
<reference evidence="6 7" key="1">
    <citation type="submission" date="2018-10" db="EMBL/GenBank/DDBJ databases">
        <title>Phylogenomics of Brevibacillus.</title>
        <authorList>
            <person name="Dunlap C."/>
        </authorList>
    </citation>
    <scope>NUCLEOTIDE SEQUENCE [LARGE SCALE GENOMIC DNA]</scope>
    <source>
        <strain evidence="6 7">JCM 15716</strain>
    </source>
</reference>
<dbReference type="InterPro" id="IPR005119">
    <property type="entry name" value="LysR_subst-bd"/>
</dbReference>
<dbReference type="Pfam" id="PF03466">
    <property type="entry name" value="LysR_substrate"/>
    <property type="match status" value="1"/>
</dbReference>
<dbReference type="InterPro" id="IPR036388">
    <property type="entry name" value="WH-like_DNA-bd_sf"/>
</dbReference>
<dbReference type="Pfam" id="PF00126">
    <property type="entry name" value="HTH_1"/>
    <property type="match status" value="1"/>
</dbReference>
<comment type="similarity">
    <text evidence="1">Belongs to the LysR transcriptional regulatory family.</text>
</comment>
<keyword evidence="4" id="KW-0804">Transcription</keyword>
<name>A0A3M8DTG7_9BACL</name>
<accession>A0A3M8DTG7</accession>
<dbReference type="Proteomes" id="UP000271031">
    <property type="component" value="Unassembled WGS sequence"/>
</dbReference>
<keyword evidence="3" id="KW-0238">DNA-binding</keyword>
<evidence type="ECO:0000313" key="7">
    <source>
        <dbReference type="Proteomes" id="UP000271031"/>
    </source>
</evidence>
<dbReference type="SUPFAM" id="SSF53850">
    <property type="entry name" value="Periplasmic binding protein-like II"/>
    <property type="match status" value="1"/>
</dbReference>
<dbReference type="SUPFAM" id="SSF46785">
    <property type="entry name" value="Winged helix' DNA-binding domain"/>
    <property type="match status" value="1"/>
</dbReference>
<dbReference type="GO" id="GO:0003700">
    <property type="term" value="F:DNA-binding transcription factor activity"/>
    <property type="evidence" value="ECO:0007669"/>
    <property type="project" value="InterPro"/>
</dbReference>
<sequence length="298" mass="34029">MDFRILQTFVVAAANENFHQTAEALFIAQPTVSQHIRLLERELGIQLFMRVGKYVRLTPAGRRFLPHAKGMLEQYHNGLDDLLSWRQGYRETLQLVASPIIARTSLPHLVHRYTRQFPDVDISIKIADSIEIGPMVQSGQADLGLSRMIPGELQLDTFLIQYEPVVFAVPHNGGDMESPLPDWEQELSTKRLLTHNHPVYWDDLLLLLRRRGIPLRSMVVSHVDITKRFIEEGLGVSFLPRSAIIRELFENRFIELETPGIELPKAASYLVLPKQSVPVATERFVEILQMLYPPLAPV</sequence>
<feature type="domain" description="HTH lysR-type" evidence="5">
    <location>
        <begin position="1"/>
        <end position="58"/>
    </location>
</feature>
<evidence type="ECO:0000256" key="3">
    <source>
        <dbReference type="ARBA" id="ARBA00023125"/>
    </source>
</evidence>
<dbReference type="OrthoDB" id="9785745at2"/>
<dbReference type="EMBL" id="RHHQ01000005">
    <property type="protein sequence ID" value="RNB91458.1"/>
    <property type="molecule type" value="Genomic_DNA"/>
</dbReference>
<dbReference type="FunFam" id="1.10.10.10:FF:000001">
    <property type="entry name" value="LysR family transcriptional regulator"/>
    <property type="match status" value="1"/>
</dbReference>
<dbReference type="PANTHER" id="PTHR30126">
    <property type="entry name" value="HTH-TYPE TRANSCRIPTIONAL REGULATOR"/>
    <property type="match status" value="1"/>
</dbReference>
<dbReference type="RefSeq" id="WP_122916850.1">
    <property type="nucleotide sequence ID" value="NZ_RHHQ01000005.1"/>
</dbReference>
<evidence type="ECO:0000259" key="5">
    <source>
        <dbReference type="PROSITE" id="PS50931"/>
    </source>
</evidence>
<comment type="caution">
    <text evidence="6">The sequence shown here is derived from an EMBL/GenBank/DDBJ whole genome shotgun (WGS) entry which is preliminary data.</text>
</comment>
<evidence type="ECO:0000313" key="6">
    <source>
        <dbReference type="EMBL" id="RNB91458.1"/>
    </source>
</evidence>